<dbReference type="PANTHER" id="PTHR43498:SF1">
    <property type="entry name" value="COB--COM HETERODISULFIDE REDUCTASE IRON-SULFUR SUBUNIT A"/>
    <property type="match status" value="1"/>
</dbReference>
<dbReference type="PANTHER" id="PTHR43498">
    <property type="entry name" value="FERREDOXIN:COB-COM HETERODISULFIDE REDUCTASE SUBUNIT A"/>
    <property type="match status" value="1"/>
</dbReference>
<sequence length="623" mass="68092">MFIKMRKSSIPKSGKLFLILALIAILTISTKPANDDLPPPYKVGDVYDLIVVGSDPEGIAAAVSAARNGLSVLLVDKRPILGGLMTMSWLNSIDMNYGPDGEILNKGIFAEFYNKIKGDSFDVQNATVVFNNLVAREKNLQVLLNVPSIKPVMAASGGPAVVGVRLAGGAEDKVVKARSVIDATQDADIAALAGVPYSVGHEDIGREAGNMAATLVFKLRNVSLLDWLKIRYYLYRDGSKSTGANMHSAWGFNGITSQYKPQSDRIMLRGLNIGRQKDDSVLVNALLIFGVDSLNHNSRLRARAAAEKELPSIVAFINQHVPGLGRAVLAGTAPELYVRESRHIYGEYRLTLDDVLENRDFNDRIAFGSYPVDMQPTGPAVPGVVIGRPLQYAIPFRCLVPQKVDGLLVVGRSASYDSLAHGSARTVPVGMAEGQAAGAAAALAGENNLSFRDLAGRRDLMLELQSRLNKQGMALQPFQVKNKLAGHWAYAGLKFMRGLGLAIGGYNNDYKLDSPIEEQRFINILSQAVKQTGAGVDSYPHLYTEPNVFNLYDACYMLSGYMGLKCTKEEAFLYFKDRGFFDREPKWKAYFDTNKPLSNGAAYMLVTNFVRDRRQESGDSSQE</sequence>
<keyword evidence="4" id="KW-0408">Iron</keyword>
<evidence type="ECO:0000256" key="1">
    <source>
        <dbReference type="ARBA" id="ARBA00022485"/>
    </source>
</evidence>
<keyword evidence="5" id="KW-0411">Iron-sulfur</keyword>
<proteinExistence type="predicted"/>
<reference evidence="7" key="1">
    <citation type="submission" date="2016-10" db="EMBL/GenBank/DDBJ databases">
        <authorList>
            <person name="Varghese N."/>
            <person name="Submissions S."/>
        </authorList>
    </citation>
    <scope>NUCLEOTIDE SEQUENCE [LARGE SCALE GENOMIC DNA]</scope>
    <source>
        <strain evidence="7">DSM 17038</strain>
    </source>
</reference>
<evidence type="ECO:0000256" key="5">
    <source>
        <dbReference type="ARBA" id="ARBA00023014"/>
    </source>
</evidence>
<dbReference type="InterPro" id="IPR039650">
    <property type="entry name" value="HdrA-like"/>
</dbReference>
<keyword evidence="2" id="KW-0479">Metal-binding</keyword>
<dbReference type="AlphaFoldDB" id="A0A1I2X0H4"/>
<dbReference type="SUPFAM" id="SSF51905">
    <property type="entry name" value="FAD/NAD(P)-binding domain"/>
    <property type="match status" value="1"/>
</dbReference>
<dbReference type="Gene3D" id="3.50.50.60">
    <property type="entry name" value="FAD/NAD(P)-binding domain"/>
    <property type="match status" value="1"/>
</dbReference>
<evidence type="ECO:0000256" key="3">
    <source>
        <dbReference type="ARBA" id="ARBA00023002"/>
    </source>
</evidence>
<evidence type="ECO:0000256" key="4">
    <source>
        <dbReference type="ARBA" id="ARBA00023004"/>
    </source>
</evidence>
<dbReference type="Pfam" id="PF12831">
    <property type="entry name" value="FAD_oxidored"/>
    <property type="match status" value="1"/>
</dbReference>
<keyword evidence="1" id="KW-0004">4Fe-4S</keyword>
<dbReference type="InterPro" id="IPR036188">
    <property type="entry name" value="FAD/NAD-bd_sf"/>
</dbReference>
<gene>
    <name evidence="6" type="ORF">SAMN05660649_03741</name>
</gene>
<name>A0A1I2X0H4_9FIRM</name>
<organism evidence="6 7">
    <name type="scientific">Desulfotruncus arcticus DSM 17038</name>
    <dbReference type="NCBI Taxonomy" id="1121424"/>
    <lineage>
        <taxon>Bacteria</taxon>
        <taxon>Bacillati</taxon>
        <taxon>Bacillota</taxon>
        <taxon>Clostridia</taxon>
        <taxon>Eubacteriales</taxon>
        <taxon>Desulfallaceae</taxon>
        <taxon>Desulfotruncus</taxon>
    </lineage>
</organism>
<accession>A0A1I2X0H4</accession>
<dbReference type="GO" id="GO:0046872">
    <property type="term" value="F:metal ion binding"/>
    <property type="evidence" value="ECO:0007669"/>
    <property type="project" value="UniProtKB-KW"/>
</dbReference>
<keyword evidence="7" id="KW-1185">Reference proteome</keyword>
<evidence type="ECO:0000313" key="6">
    <source>
        <dbReference type="EMBL" id="SFH07064.1"/>
    </source>
</evidence>
<evidence type="ECO:0000313" key="7">
    <source>
        <dbReference type="Proteomes" id="UP000199337"/>
    </source>
</evidence>
<dbReference type="GO" id="GO:0051539">
    <property type="term" value="F:4 iron, 4 sulfur cluster binding"/>
    <property type="evidence" value="ECO:0007669"/>
    <property type="project" value="UniProtKB-KW"/>
</dbReference>
<dbReference type="EMBL" id="FOOX01000015">
    <property type="protein sequence ID" value="SFH07064.1"/>
    <property type="molecule type" value="Genomic_DNA"/>
</dbReference>
<dbReference type="Proteomes" id="UP000199337">
    <property type="component" value="Unassembled WGS sequence"/>
</dbReference>
<dbReference type="PRINTS" id="PR00469">
    <property type="entry name" value="PNDRDTASEII"/>
</dbReference>
<protein>
    <submittedName>
        <fullName evidence="6">FAD dependent oxidoreductase</fullName>
    </submittedName>
</protein>
<dbReference type="STRING" id="341036.SAMN05660649_03741"/>
<keyword evidence="3" id="KW-0560">Oxidoreductase</keyword>
<dbReference type="GO" id="GO:0016491">
    <property type="term" value="F:oxidoreductase activity"/>
    <property type="evidence" value="ECO:0007669"/>
    <property type="project" value="UniProtKB-KW"/>
</dbReference>
<evidence type="ECO:0000256" key="2">
    <source>
        <dbReference type="ARBA" id="ARBA00022723"/>
    </source>
</evidence>